<keyword evidence="3" id="KW-1185">Reference proteome</keyword>
<sequence length="53" mass="6021">MLEMLKQFEDVFREPKGLPPRRSRDHSITLLPGQGPQSQSAFSSPVILVKKKD</sequence>
<evidence type="ECO:0000313" key="3">
    <source>
        <dbReference type="Proteomes" id="UP000265520"/>
    </source>
</evidence>
<dbReference type="Proteomes" id="UP000265520">
    <property type="component" value="Unassembled WGS sequence"/>
</dbReference>
<organism evidence="2 3">
    <name type="scientific">Trifolium medium</name>
    <dbReference type="NCBI Taxonomy" id="97028"/>
    <lineage>
        <taxon>Eukaryota</taxon>
        <taxon>Viridiplantae</taxon>
        <taxon>Streptophyta</taxon>
        <taxon>Embryophyta</taxon>
        <taxon>Tracheophyta</taxon>
        <taxon>Spermatophyta</taxon>
        <taxon>Magnoliopsida</taxon>
        <taxon>eudicotyledons</taxon>
        <taxon>Gunneridae</taxon>
        <taxon>Pentapetalae</taxon>
        <taxon>rosids</taxon>
        <taxon>fabids</taxon>
        <taxon>Fabales</taxon>
        <taxon>Fabaceae</taxon>
        <taxon>Papilionoideae</taxon>
        <taxon>50 kb inversion clade</taxon>
        <taxon>NPAAA clade</taxon>
        <taxon>Hologalegina</taxon>
        <taxon>IRL clade</taxon>
        <taxon>Trifolieae</taxon>
        <taxon>Trifolium</taxon>
    </lineage>
</organism>
<protein>
    <submittedName>
        <fullName evidence="2">Uncharacterized protein</fullName>
    </submittedName>
</protein>
<name>A0A392RIV8_9FABA</name>
<evidence type="ECO:0000256" key="1">
    <source>
        <dbReference type="SAM" id="MobiDB-lite"/>
    </source>
</evidence>
<evidence type="ECO:0000313" key="2">
    <source>
        <dbReference type="EMBL" id="MCI36179.1"/>
    </source>
</evidence>
<accession>A0A392RIV8</accession>
<dbReference type="EMBL" id="LXQA010231282">
    <property type="protein sequence ID" value="MCI36179.1"/>
    <property type="molecule type" value="Genomic_DNA"/>
</dbReference>
<reference evidence="2 3" key="1">
    <citation type="journal article" date="2018" name="Front. Plant Sci.">
        <title>Red Clover (Trifolium pratense) and Zigzag Clover (T. medium) - A Picture of Genomic Similarities and Differences.</title>
        <authorList>
            <person name="Dluhosova J."/>
            <person name="Istvanek J."/>
            <person name="Nedelnik J."/>
            <person name="Repkova J."/>
        </authorList>
    </citation>
    <scope>NUCLEOTIDE SEQUENCE [LARGE SCALE GENOMIC DNA]</scope>
    <source>
        <strain evidence="3">cv. 10/8</strain>
        <tissue evidence="2">Leaf</tissue>
    </source>
</reference>
<proteinExistence type="predicted"/>
<feature type="region of interest" description="Disordered" evidence="1">
    <location>
        <begin position="14"/>
        <end position="53"/>
    </location>
</feature>
<dbReference type="AlphaFoldDB" id="A0A392RIV8"/>
<comment type="caution">
    <text evidence="2">The sequence shown here is derived from an EMBL/GenBank/DDBJ whole genome shotgun (WGS) entry which is preliminary data.</text>
</comment>
<feature type="non-terminal residue" evidence="2">
    <location>
        <position position="53"/>
    </location>
</feature>